<protein>
    <recommendedName>
        <fullName evidence="1">YxiG-like domain-containing protein</fullName>
    </recommendedName>
</protein>
<reference evidence="2 3" key="1">
    <citation type="submission" date="2021-03" db="EMBL/GenBank/DDBJ databases">
        <authorList>
            <person name="Xin L."/>
        </authorList>
    </citation>
    <scope>NUCLEOTIDE SEQUENCE [LARGE SCALE GENOMIC DNA]</scope>
    <source>
        <strain evidence="2 3">XHU 5031</strain>
    </source>
</reference>
<proteinExistence type="predicted"/>
<evidence type="ECO:0000259" key="1">
    <source>
        <dbReference type="Pfam" id="PF24712"/>
    </source>
</evidence>
<evidence type="ECO:0000313" key="3">
    <source>
        <dbReference type="Proteomes" id="UP000664617"/>
    </source>
</evidence>
<reference evidence="3" key="2">
    <citation type="submission" date="2023-07" db="EMBL/GenBank/DDBJ databases">
        <title>Myceligenerans salitolerans sp. nov., a halotolerant actinomycete isolated from a salt lake in Xinjiang, China.</title>
        <authorList>
            <person name="Guan T."/>
        </authorList>
    </citation>
    <scope>NUCLEOTIDE SEQUENCE [LARGE SCALE GENOMIC DNA]</scope>
    <source>
        <strain evidence="3">XHU 5031</strain>
    </source>
</reference>
<dbReference type="RefSeq" id="WP_207273965.1">
    <property type="nucleotide sequence ID" value="NZ_JAFMPK010000019.1"/>
</dbReference>
<gene>
    <name evidence="2" type="ORF">J0911_02995</name>
</gene>
<dbReference type="Proteomes" id="UP000664617">
    <property type="component" value="Unassembled WGS sequence"/>
</dbReference>
<organism evidence="2 3">
    <name type="scientific">Myceligenerans salitolerans</name>
    <dbReference type="NCBI Taxonomy" id="1230528"/>
    <lineage>
        <taxon>Bacteria</taxon>
        <taxon>Bacillati</taxon>
        <taxon>Actinomycetota</taxon>
        <taxon>Actinomycetes</taxon>
        <taxon>Micrococcales</taxon>
        <taxon>Promicromonosporaceae</taxon>
        <taxon>Myceligenerans</taxon>
    </lineage>
</organism>
<comment type="caution">
    <text evidence="2">The sequence shown here is derived from an EMBL/GenBank/DDBJ whole genome shotgun (WGS) entry which is preliminary data.</text>
</comment>
<evidence type="ECO:0000313" key="2">
    <source>
        <dbReference type="EMBL" id="MBO0607992.1"/>
    </source>
</evidence>
<sequence length="163" mass="18736">MDRHQLQDAFDEIFDQALVFHGYADYMRDYDLYVYATADPRTGIAPEHLRYRFTHCVRATVTTTVRRDVWATSLGDEFTDHLAWQRAGEPDGYVWGVRWQALYPGIRLLPESDEAARWASELGVPFHTARVETNAHDIELVFSDLRIDQVVTGHVVLALDEAP</sequence>
<feature type="domain" description="YxiG-like" evidence="1">
    <location>
        <begin position="2"/>
        <end position="157"/>
    </location>
</feature>
<dbReference type="Pfam" id="PF24712">
    <property type="entry name" value="YxiG_2"/>
    <property type="match status" value="1"/>
</dbReference>
<accession>A0ABS3I4S0</accession>
<dbReference type="InterPro" id="IPR058188">
    <property type="entry name" value="YxiG-like"/>
</dbReference>
<keyword evidence="3" id="KW-1185">Reference proteome</keyword>
<dbReference type="EMBL" id="JAFMPK010000019">
    <property type="protein sequence ID" value="MBO0607992.1"/>
    <property type="molecule type" value="Genomic_DNA"/>
</dbReference>
<name>A0ABS3I4S0_9MICO</name>